<dbReference type="EMBL" id="SIJB01000019">
    <property type="protein sequence ID" value="NBI28969.1"/>
    <property type="molecule type" value="Genomic_DNA"/>
</dbReference>
<evidence type="ECO:0000256" key="2">
    <source>
        <dbReference type="ARBA" id="ARBA00022475"/>
    </source>
</evidence>
<feature type="domain" description="PhoU" evidence="8">
    <location>
        <begin position="345"/>
        <end position="431"/>
    </location>
</feature>
<dbReference type="AlphaFoldDB" id="A0A6N9PZN6"/>
<evidence type="ECO:0000256" key="5">
    <source>
        <dbReference type="ARBA" id="ARBA00023136"/>
    </source>
</evidence>
<dbReference type="Proteomes" id="UP000448943">
    <property type="component" value="Unassembled WGS sequence"/>
</dbReference>
<dbReference type="RefSeq" id="WP_160645769.1">
    <property type="nucleotide sequence ID" value="NZ_SIJB01000019.1"/>
</dbReference>
<keyword evidence="4 7" id="KW-1133">Transmembrane helix</keyword>
<feature type="coiled-coil region" evidence="6">
    <location>
        <begin position="465"/>
        <end position="492"/>
    </location>
</feature>
<keyword evidence="3 7" id="KW-0812">Transmembrane</keyword>
<dbReference type="NCBIfam" id="NF037997">
    <property type="entry name" value="Na_Pi_symport"/>
    <property type="match status" value="1"/>
</dbReference>
<name>A0A6N9PZN6_9BACL</name>
<evidence type="ECO:0000256" key="3">
    <source>
        <dbReference type="ARBA" id="ARBA00022692"/>
    </source>
</evidence>
<feature type="transmembrane region" description="Helical" evidence="7">
    <location>
        <begin position="45"/>
        <end position="65"/>
    </location>
</feature>
<dbReference type="Pfam" id="PF01895">
    <property type="entry name" value="PhoU"/>
    <property type="match status" value="2"/>
</dbReference>
<comment type="subcellular location">
    <subcellularLocation>
        <location evidence="1">Cell membrane</location>
        <topology evidence="1">Multi-pass membrane protein</topology>
    </subcellularLocation>
</comment>
<evidence type="ECO:0000313" key="9">
    <source>
        <dbReference type="EMBL" id="NBI28969.1"/>
    </source>
</evidence>
<dbReference type="InterPro" id="IPR026022">
    <property type="entry name" value="PhoU_dom"/>
</dbReference>
<feature type="transmembrane region" description="Helical" evidence="7">
    <location>
        <begin position="6"/>
        <end position="24"/>
    </location>
</feature>
<feature type="transmembrane region" description="Helical" evidence="7">
    <location>
        <begin position="288"/>
        <end position="308"/>
    </location>
</feature>
<feature type="transmembrane region" description="Helical" evidence="7">
    <location>
        <begin position="246"/>
        <end position="268"/>
    </location>
</feature>
<proteinExistence type="predicted"/>
<dbReference type="InterPro" id="IPR003841">
    <property type="entry name" value="Na/Pi_transpt"/>
</dbReference>
<dbReference type="OrthoDB" id="9763003at2"/>
<dbReference type="SUPFAM" id="SSF109755">
    <property type="entry name" value="PhoU-like"/>
    <property type="match status" value="1"/>
</dbReference>
<evidence type="ECO:0000313" key="10">
    <source>
        <dbReference type="Proteomes" id="UP000448943"/>
    </source>
</evidence>
<dbReference type="Pfam" id="PF02690">
    <property type="entry name" value="Na_Pi_cotrans"/>
    <property type="match status" value="2"/>
</dbReference>
<evidence type="ECO:0000256" key="4">
    <source>
        <dbReference type="ARBA" id="ARBA00022989"/>
    </source>
</evidence>
<reference evidence="9 10" key="1">
    <citation type="submission" date="2019-01" db="EMBL/GenBank/DDBJ databases">
        <title>Chengkuizengella sp. nov., isolated from deep-sea sediment of East Pacific Ocean.</title>
        <authorList>
            <person name="Yang J."/>
            <person name="Lai Q."/>
            <person name="Shao Z."/>
        </authorList>
    </citation>
    <scope>NUCLEOTIDE SEQUENCE [LARGE SCALE GENOMIC DNA]</scope>
    <source>
        <strain evidence="9 10">YPA3-1-1</strain>
    </source>
</reference>
<dbReference type="GO" id="GO:0005436">
    <property type="term" value="F:sodium:phosphate symporter activity"/>
    <property type="evidence" value="ECO:0007669"/>
    <property type="project" value="InterPro"/>
</dbReference>
<keyword evidence="5 7" id="KW-0472">Membrane</keyword>
<accession>A0A6N9PZN6</accession>
<sequence>MDWQDLIFKFVGGLGIFLFGLKYMSEGLQKTAGDKLRSLLAKYTTNPLLGVLVGVIVTILIQSSSGTTVLAVGLVNAGLMTLRQSIGVIMGANIGTTMTAFIIAGVKIQNYALPIIAVGVFLIFFLKKKLYNYIGQVIFGFGMLFYGLKTMGSGVKPLKDLEVFKDFIINLDNPILGVVVGTIFTVVVQSSSATIGILQTIATEDLINIKQALPVLFGDNIGTTITAIIASIGASVAAKRAAAAHVIFNIIGATLFIIFLYPVTQLIIWLGDYTGASVSMQIAYGHGFFNITNTLVQLPFVAFLAYLVTKIVPGEMKQLEFEAKYLDERLLSNPSVGLGQAQHEIIRMGELARESLQEASEYFFNKNDKAKNMVEQTEELINELDKKTTEYLVKIQQNELSEKESGKASILLQTINDIERIGDHSENIMELADLSILKKAEFSDEACTELKKMIELTDKTIQQSIESLENDDKELAEQVLDNEAELDKMEKQFRKAHIKRLNQNLCSGTSGTVFLDILSNLERMGDHSKNIAQYVIFGE</sequence>
<gene>
    <name evidence="9" type="ORF">ERL59_08350</name>
</gene>
<feature type="domain" description="PhoU" evidence="8">
    <location>
        <begin position="450"/>
        <end position="535"/>
    </location>
</feature>
<dbReference type="PANTHER" id="PTHR10010">
    <property type="entry name" value="SOLUTE CARRIER FAMILY 34 SODIUM PHOSPHATE , MEMBER 2-RELATED"/>
    <property type="match status" value="1"/>
</dbReference>
<dbReference type="Gene3D" id="1.20.58.220">
    <property type="entry name" value="Phosphate transport system protein phou homolog 2, domain 2"/>
    <property type="match status" value="1"/>
</dbReference>
<dbReference type="InterPro" id="IPR004633">
    <property type="entry name" value="NaPi_cotrn-rel/YqeW-like"/>
</dbReference>
<dbReference type="InterPro" id="IPR038078">
    <property type="entry name" value="PhoU-like_sf"/>
</dbReference>
<dbReference type="GO" id="GO:0005886">
    <property type="term" value="C:plasma membrane"/>
    <property type="evidence" value="ECO:0007669"/>
    <property type="project" value="UniProtKB-SubCell"/>
</dbReference>
<comment type="caution">
    <text evidence="9">The sequence shown here is derived from an EMBL/GenBank/DDBJ whole genome shotgun (WGS) entry which is preliminary data.</text>
</comment>
<evidence type="ECO:0000256" key="6">
    <source>
        <dbReference type="SAM" id="Coils"/>
    </source>
</evidence>
<dbReference type="PANTHER" id="PTHR10010:SF46">
    <property type="entry name" value="SODIUM-DEPENDENT PHOSPHATE TRANSPORT PROTEIN 2B"/>
    <property type="match status" value="1"/>
</dbReference>
<feature type="transmembrane region" description="Helical" evidence="7">
    <location>
        <begin position="133"/>
        <end position="155"/>
    </location>
</feature>
<keyword evidence="2" id="KW-1003">Cell membrane</keyword>
<dbReference type="NCBIfam" id="TIGR00704">
    <property type="entry name" value="NaPi_cotrn_rel"/>
    <property type="match status" value="1"/>
</dbReference>
<keyword evidence="6" id="KW-0175">Coiled coil</keyword>
<evidence type="ECO:0000256" key="7">
    <source>
        <dbReference type="SAM" id="Phobius"/>
    </source>
</evidence>
<feature type="transmembrane region" description="Helical" evidence="7">
    <location>
        <begin position="111"/>
        <end position="127"/>
    </location>
</feature>
<evidence type="ECO:0000256" key="1">
    <source>
        <dbReference type="ARBA" id="ARBA00004651"/>
    </source>
</evidence>
<evidence type="ECO:0000259" key="8">
    <source>
        <dbReference type="Pfam" id="PF01895"/>
    </source>
</evidence>
<organism evidence="9 10">
    <name type="scientific">Chengkuizengella marina</name>
    <dbReference type="NCBI Taxonomy" id="2507566"/>
    <lineage>
        <taxon>Bacteria</taxon>
        <taxon>Bacillati</taxon>
        <taxon>Bacillota</taxon>
        <taxon>Bacilli</taxon>
        <taxon>Bacillales</taxon>
        <taxon>Paenibacillaceae</taxon>
        <taxon>Chengkuizengella</taxon>
    </lineage>
</organism>
<feature type="transmembrane region" description="Helical" evidence="7">
    <location>
        <begin position="221"/>
        <end position="239"/>
    </location>
</feature>
<keyword evidence="10" id="KW-1185">Reference proteome</keyword>
<protein>
    <submittedName>
        <fullName evidence="9">Na/Pi cotransporter family protein</fullName>
    </submittedName>
</protein>
<dbReference type="GO" id="GO:0044341">
    <property type="term" value="P:sodium-dependent phosphate transport"/>
    <property type="evidence" value="ECO:0007669"/>
    <property type="project" value="InterPro"/>
</dbReference>
<feature type="transmembrane region" description="Helical" evidence="7">
    <location>
        <begin position="175"/>
        <end position="201"/>
    </location>
</feature>